<feature type="transmembrane region" description="Helical" evidence="6">
    <location>
        <begin position="512"/>
        <end position="536"/>
    </location>
</feature>
<dbReference type="SUPFAM" id="SSF103473">
    <property type="entry name" value="MFS general substrate transporter"/>
    <property type="match status" value="1"/>
</dbReference>
<feature type="transmembrane region" description="Helical" evidence="6">
    <location>
        <begin position="299"/>
        <end position="318"/>
    </location>
</feature>
<keyword evidence="3 6" id="KW-1133">Transmembrane helix</keyword>
<protein>
    <submittedName>
        <fullName evidence="8">MFS general substrate transporter</fullName>
    </submittedName>
</protein>
<sequence length="616" mass="67569">MSEKLRAPSPALTRRSSLTVVPSPDGGPHSSPPSPVEKKHITESPRDLEKALPEPSSPHDHTPPTSPDHGELDPVSPLSPTSPHRPHHRPHGHAPTASYRKPRRMSTASTRSRGGHSLHQLEERQPGDIEEVVSPGEADAAEIEKAKKDPYLVDWDGEDDPENPKNWSRGYRWWLTMLAAMLTLNASFSSSAPSGIIPSLETELGMSDEIATLTIAIFVIGYCVGPLLWGPLSESYGRRLIFLLAFVPYTLWQVGAALSRTTAQVLIFRFLSGTFAAAPLTIAGPVLADIWDADTRGKAMAVFTLAPFAGPALGPIVSGYMSVAGVSWRWVFWLLALFAGACTVAIIFGLPETYTPVLLVARAKALRKSTGDPQYFAALEKAEVSLRKRLSIILGRPFKVLVMEPMLIAITTYMSFVYGCIYLLFEAFPIVFTEGHGMNAGVSGLMFLPLFLGGVAGVALYVWGFNPRYERYMRIYDPKPVPPERRLEMAIIGGPLFAISFFWFGWTSYPSVSFWSPMMAVFPLGIGITLIFLSLFNYIIDAYLMVAASAMASSTVVRSSFGAGFPLFATQMFEKLNPRWASTLLGCIAILMIPIPVVLMKYGGHLRRKSKYAPSE</sequence>
<dbReference type="InterPro" id="IPR020846">
    <property type="entry name" value="MFS_dom"/>
</dbReference>
<evidence type="ECO:0000313" key="8">
    <source>
        <dbReference type="EMBL" id="KZT59675.1"/>
    </source>
</evidence>
<reference evidence="8 9" key="1">
    <citation type="journal article" date="2016" name="Mol. Biol. Evol.">
        <title>Comparative Genomics of Early-Diverging Mushroom-Forming Fungi Provides Insights into the Origins of Lignocellulose Decay Capabilities.</title>
        <authorList>
            <person name="Nagy L.G."/>
            <person name="Riley R."/>
            <person name="Tritt A."/>
            <person name="Adam C."/>
            <person name="Daum C."/>
            <person name="Floudas D."/>
            <person name="Sun H."/>
            <person name="Yadav J.S."/>
            <person name="Pangilinan J."/>
            <person name="Larsson K.H."/>
            <person name="Matsuura K."/>
            <person name="Barry K."/>
            <person name="Labutti K."/>
            <person name="Kuo R."/>
            <person name="Ohm R.A."/>
            <person name="Bhattacharya S.S."/>
            <person name="Shirouzu T."/>
            <person name="Yoshinaga Y."/>
            <person name="Martin F.M."/>
            <person name="Grigoriev I.V."/>
            <person name="Hibbett D.S."/>
        </authorList>
    </citation>
    <scope>NUCLEOTIDE SEQUENCE [LARGE SCALE GENOMIC DNA]</scope>
    <source>
        <strain evidence="8 9">HHB12733</strain>
    </source>
</reference>
<feature type="transmembrane region" description="Helical" evidence="6">
    <location>
        <begin position="266"/>
        <end position="287"/>
    </location>
</feature>
<dbReference type="InParanoid" id="A0A165HSA8"/>
<keyword evidence="2 6" id="KW-0812">Transmembrane</keyword>
<keyword evidence="9" id="KW-1185">Reference proteome</keyword>
<name>A0A165HSA8_9BASI</name>
<feature type="compositionally biased region" description="Basic and acidic residues" evidence="5">
    <location>
        <begin position="36"/>
        <end position="72"/>
    </location>
</feature>
<dbReference type="EMBL" id="KV423938">
    <property type="protein sequence ID" value="KZT59675.1"/>
    <property type="molecule type" value="Genomic_DNA"/>
</dbReference>
<dbReference type="GO" id="GO:0022857">
    <property type="term" value="F:transmembrane transporter activity"/>
    <property type="evidence" value="ECO:0007669"/>
    <property type="project" value="InterPro"/>
</dbReference>
<feature type="transmembrane region" description="Helical" evidence="6">
    <location>
        <begin position="330"/>
        <end position="350"/>
    </location>
</feature>
<evidence type="ECO:0000256" key="3">
    <source>
        <dbReference type="ARBA" id="ARBA00022989"/>
    </source>
</evidence>
<dbReference type="FunFam" id="1.20.1250.20:FF:000011">
    <property type="entry name" value="MFS multidrug transporter, putative"/>
    <property type="match status" value="1"/>
</dbReference>
<feature type="transmembrane region" description="Helical" evidence="6">
    <location>
        <begin position="241"/>
        <end position="260"/>
    </location>
</feature>
<dbReference type="AlphaFoldDB" id="A0A165HSA8"/>
<feature type="region of interest" description="Disordered" evidence="5">
    <location>
        <begin position="1"/>
        <end position="130"/>
    </location>
</feature>
<feature type="transmembrane region" description="Helical" evidence="6">
    <location>
        <begin position="487"/>
        <end position="506"/>
    </location>
</feature>
<keyword evidence="4 6" id="KW-0472">Membrane</keyword>
<dbReference type="Proteomes" id="UP000076842">
    <property type="component" value="Unassembled WGS sequence"/>
</dbReference>
<dbReference type="OrthoDB" id="9986881at2759"/>
<dbReference type="STRING" id="1353952.A0A165HSA8"/>
<dbReference type="InterPro" id="IPR036259">
    <property type="entry name" value="MFS_trans_sf"/>
</dbReference>
<proteinExistence type="predicted"/>
<feature type="transmembrane region" description="Helical" evidence="6">
    <location>
        <begin position="210"/>
        <end position="229"/>
    </location>
</feature>
<feature type="transmembrane region" description="Helical" evidence="6">
    <location>
        <begin position="580"/>
        <end position="599"/>
    </location>
</feature>
<dbReference type="PROSITE" id="PS50850">
    <property type="entry name" value="MFS"/>
    <property type="match status" value="1"/>
</dbReference>
<evidence type="ECO:0000256" key="4">
    <source>
        <dbReference type="ARBA" id="ARBA00023136"/>
    </source>
</evidence>
<evidence type="ECO:0000256" key="2">
    <source>
        <dbReference type="ARBA" id="ARBA00022692"/>
    </source>
</evidence>
<dbReference type="PANTHER" id="PTHR23502:SF173">
    <property type="entry name" value="MFS-MULTIDRUG-RESISTANCE TRANSPORTER-RELATED"/>
    <property type="match status" value="1"/>
</dbReference>
<evidence type="ECO:0000259" key="7">
    <source>
        <dbReference type="PROSITE" id="PS50850"/>
    </source>
</evidence>
<evidence type="ECO:0000256" key="1">
    <source>
        <dbReference type="ARBA" id="ARBA00004141"/>
    </source>
</evidence>
<evidence type="ECO:0000256" key="6">
    <source>
        <dbReference type="SAM" id="Phobius"/>
    </source>
</evidence>
<organism evidence="8 9">
    <name type="scientific">Calocera cornea HHB12733</name>
    <dbReference type="NCBI Taxonomy" id="1353952"/>
    <lineage>
        <taxon>Eukaryota</taxon>
        <taxon>Fungi</taxon>
        <taxon>Dikarya</taxon>
        <taxon>Basidiomycota</taxon>
        <taxon>Agaricomycotina</taxon>
        <taxon>Dacrymycetes</taxon>
        <taxon>Dacrymycetales</taxon>
        <taxon>Dacrymycetaceae</taxon>
        <taxon>Calocera</taxon>
    </lineage>
</organism>
<feature type="transmembrane region" description="Helical" evidence="6">
    <location>
        <begin position="445"/>
        <end position="466"/>
    </location>
</feature>
<dbReference type="Pfam" id="PF07690">
    <property type="entry name" value="MFS_1"/>
    <property type="match status" value="1"/>
</dbReference>
<feature type="domain" description="Major facilitator superfamily (MFS) profile" evidence="7">
    <location>
        <begin position="175"/>
        <end position="604"/>
    </location>
</feature>
<dbReference type="CDD" id="cd17323">
    <property type="entry name" value="MFS_Tpo1_MDR_like"/>
    <property type="match status" value="1"/>
</dbReference>
<accession>A0A165HSA8</accession>
<feature type="transmembrane region" description="Helical" evidence="6">
    <location>
        <begin position="543"/>
        <end position="568"/>
    </location>
</feature>
<feature type="transmembrane region" description="Helical" evidence="6">
    <location>
        <begin position="173"/>
        <end position="190"/>
    </location>
</feature>
<feature type="transmembrane region" description="Helical" evidence="6">
    <location>
        <begin position="406"/>
        <end position="425"/>
    </location>
</feature>
<dbReference type="Gene3D" id="1.20.1250.20">
    <property type="entry name" value="MFS general substrate transporter like domains"/>
    <property type="match status" value="1"/>
</dbReference>
<comment type="subcellular location">
    <subcellularLocation>
        <location evidence="1">Membrane</location>
        <topology evidence="1">Multi-pass membrane protein</topology>
    </subcellularLocation>
</comment>
<dbReference type="InterPro" id="IPR011701">
    <property type="entry name" value="MFS"/>
</dbReference>
<evidence type="ECO:0000313" key="9">
    <source>
        <dbReference type="Proteomes" id="UP000076842"/>
    </source>
</evidence>
<dbReference type="GO" id="GO:0005886">
    <property type="term" value="C:plasma membrane"/>
    <property type="evidence" value="ECO:0007669"/>
    <property type="project" value="TreeGrafter"/>
</dbReference>
<evidence type="ECO:0000256" key="5">
    <source>
        <dbReference type="SAM" id="MobiDB-lite"/>
    </source>
</evidence>
<gene>
    <name evidence="8" type="ORF">CALCODRAFT_493402</name>
</gene>
<dbReference type="PANTHER" id="PTHR23502">
    <property type="entry name" value="MAJOR FACILITATOR SUPERFAMILY"/>
    <property type="match status" value="1"/>
</dbReference>